<keyword evidence="1" id="KW-0732">Signal</keyword>
<reference evidence="2 3" key="1">
    <citation type="submission" date="2019-02" db="EMBL/GenBank/DDBJ databases">
        <title>Deep-cultivation of Planctomycetes and their phenomic and genomic characterization uncovers novel biology.</title>
        <authorList>
            <person name="Wiegand S."/>
            <person name="Jogler M."/>
            <person name="Boedeker C."/>
            <person name="Pinto D."/>
            <person name="Vollmers J."/>
            <person name="Rivas-Marin E."/>
            <person name="Kohn T."/>
            <person name="Peeters S.H."/>
            <person name="Heuer A."/>
            <person name="Rast P."/>
            <person name="Oberbeckmann S."/>
            <person name="Bunk B."/>
            <person name="Jeske O."/>
            <person name="Meyerdierks A."/>
            <person name="Storesund J.E."/>
            <person name="Kallscheuer N."/>
            <person name="Luecker S."/>
            <person name="Lage O.M."/>
            <person name="Pohl T."/>
            <person name="Merkel B.J."/>
            <person name="Hornburger P."/>
            <person name="Mueller R.-W."/>
            <person name="Bruemmer F."/>
            <person name="Labrenz M."/>
            <person name="Spormann A.M."/>
            <person name="Op Den Camp H."/>
            <person name="Overmann J."/>
            <person name="Amann R."/>
            <person name="Jetten M.S.M."/>
            <person name="Mascher T."/>
            <person name="Medema M.H."/>
            <person name="Devos D.P."/>
            <person name="Kaster A.-K."/>
            <person name="Ovreas L."/>
            <person name="Rohde M."/>
            <person name="Galperin M.Y."/>
            <person name="Jogler C."/>
        </authorList>
    </citation>
    <scope>NUCLEOTIDE SEQUENCE [LARGE SCALE GENOMIC DNA]</scope>
    <source>
        <strain evidence="2 3">KOR34</strain>
    </source>
</reference>
<dbReference type="Proteomes" id="UP000316714">
    <property type="component" value="Unassembled WGS sequence"/>
</dbReference>
<evidence type="ECO:0000313" key="3">
    <source>
        <dbReference type="Proteomes" id="UP000316714"/>
    </source>
</evidence>
<protein>
    <recommendedName>
        <fullName evidence="4">Porin</fullName>
    </recommendedName>
</protein>
<name>A0A5C5UYW0_9BACT</name>
<sequence precursor="true">MNTAKWTIGVALIALSASPAMAQTAIQTAFNYSGCCEEPSCGCDEPSCCCEDPSCCCEEPSCGCDDGCCGDGCCDGCGCGDTCGGFDCCLLGDCCLGDPCTLSSHVLGPCACWSFGGWTELGYNSDNVRLSQNRGDVLAFGDTPDQLNLNQQWMWFEKVADGSNGLDWGFRFDVMYGTDASKTIAFGNDDATWDASTGFAHGVYGWAMPQAYIELAAGDFSVIAGHFYTLVGYEVVTAPDNFFFTHSLTMFNSEPFTHTGVLGTYSGIDGMTLYGGWTAGWDTGFDQYNQNGSAGSNFLGGFSADLMDDISFTYITTIGNFGARSDATLYGGPAGVVDDDAYSHSLVFDVTLSDNLNYVCQSDMVSVRSGVGHDQIGLNQYLFYTLNDCVALGGRAEWWKNEGESYYEITAGINYKAHANVIIRPEVRWDWAASDTGAQAVGFATEGDYNNTTFNVDAILTF</sequence>
<dbReference type="RefSeq" id="WP_228714738.1">
    <property type="nucleotide sequence ID" value="NZ_SIHJ01000004.1"/>
</dbReference>
<dbReference type="InterPro" id="IPR011486">
    <property type="entry name" value="BBP2"/>
</dbReference>
<accession>A0A5C5UYW0</accession>
<evidence type="ECO:0000256" key="1">
    <source>
        <dbReference type="SAM" id="SignalP"/>
    </source>
</evidence>
<dbReference type="Pfam" id="PF07642">
    <property type="entry name" value="BBP2"/>
    <property type="match status" value="1"/>
</dbReference>
<feature type="signal peptide" evidence="1">
    <location>
        <begin position="1"/>
        <end position="22"/>
    </location>
</feature>
<feature type="chain" id="PRO_5023122409" description="Porin" evidence="1">
    <location>
        <begin position="23"/>
        <end position="462"/>
    </location>
</feature>
<organism evidence="2 3">
    <name type="scientific">Posidoniimonas corsicana</name>
    <dbReference type="NCBI Taxonomy" id="1938618"/>
    <lineage>
        <taxon>Bacteria</taxon>
        <taxon>Pseudomonadati</taxon>
        <taxon>Planctomycetota</taxon>
        <taxon>Planctomycetia</taxon>
        <taxon>Pirellulales</taxon>
        <taxon>Lacipirellulaceae</taxon>
        <taxon>Posidoniimonas</taxon>
    </lineage>
</organism>
<dbReference type="EMBL" id="SIHJ01000004">
    <property type="protein sequence ID" value="TWT31039.1"/>
    <property type="molecule type" value="Genomic_DNA"/>
</dbReference>
<dbReference type="AlphaFoldDB" id="A0A5C5UYW0"/>
<evidence type="ECO:0000313" key="2">
    <source>
        <dbReference type="EMBL" id="TWT31039.1"/>
    </source>
</evidence>
<proteinExistence type="predicted"/>
<comment type="caution">
    <text evidence="2">The sequence shown here is derived from an EMBL/GenBank/DDBJ whole genome shotgun (WGS) entry which is preliminary data.</text>
</comment>
<keyword evidence="3" id="KW-1185">Reference proteome</keyword>
<gene>
    <name evidence="2" type="ORF">KOR34_44130</name>
</gene>
<evidence type="ECO:0008006" key="4">
    <source>
        <dbReference type="Google" id="ProtNLM"/>
    </source>
</evidence>